<dbReference type="RefSeq" id="XP_017301110.1">
    <property type="nucleotide sequence ID" value="XM_017445621.2"/>
</dbReference>
<feature type="compositionally biased region" description="Basic and acidic residues" evidence="1">
    <location>
        <begin position="97"/>
        <end position="107"/>
    </location>
</feature>
<feature type="region of interest" description="Disordered" evidence="1">
    <location>
        <begin position="25"/>
        <end position="49"/>
    </location>
</feature>
<organism evidence="3 4">
    <name type="scientific">Diaphorina citri</name>
    <name type="common">Asian citrus psyllid</name>
    <dbReference type="NCBI Taxonomy" id="121845"/>
    <lineage>
        <taxon>Eukaryota</taxon>
        <taxon>Metazoa</taxon>
        <taxon>Ecdysozoa</taxon>
        <taxon>Arthropoda</taxon>
        <taxon>Hexapoda</taxon>
        <taxon>Insecta</taxon>
        <taxon>Pterygota</taxon>
        <taxon>Neoptera</taxon>
        <taxon>Paraneoptera</taxon>
        <taxon>Hemiptera</taxon>
        <taxon>Sternorrhyncha</taxon>
        <taxon>Psylloidea</taxon>
        <taxon>Psyllidae</taxon>
        <taxon>Diaphorininae</taxon>
        <taxon>Diaphorina</taxon>
    </lineage>
</organism>
<evidence type="ECO:0000256" key="1">
    <source>
        <dbReference type="SAM" id="MobiDB-lite"/>
    </source>
</evidence>
<keyword evidence="3" id="KW-1185">Reference proteome</keyword>
<feature type="region of interest" description="Disordered" evidence="1">
    <location>
        <begin position="82"/>
        <end position="107"/>
    </location>
</feature>
<dbReference type="GeneID" id="108252840"/>
<protein>
    <submittedName>
        <fullName evidence="4">Uncharacterized protein LOC108252840</fullName>
    </submittedName>
</protein>
<evidence type="ECO:0000313" key="3">
    <source>
        <dbReference type="Proteomes" id="UP000079169"/>
    </source>
</evidence>
<sequence>MAFFSRIVTALAIASVAYGVPSFREKREESQSAAANPLSQLSGNNPMSYLNGANNPMSSYLNGANNPMSSFGGAFNGLQGSLPTGNFPGLGSSSTRSKREESQPLCR</sequence>
<proteinExistence type="predicted"/>
<name>A0A1S4EFY8_DIACI</name>
<evidence type="ECO:0000313" key="4">
    <source>
        <dbReference type="RefSeq" id="XP_017301110.1"/>
    </source>
</evidence>
<reference evidence="4" key="1">
    <citation type="submission" date="2025-08" db="UniProtKB">
        <authorList>
            <consortium name="RefSeq"/>
        </authorList>
    </citation>
    <scope>IDENTIFICATION</scope>
</reference>
<dbReference type="Proteomes" id="UP000079169">
    <property type="component" value="Unplaced"/>
</dbReference>
<dbReference type="AlphaFoldDB" id="A0A1S4EFY8"/>
<evidence type="ECO:0000256" key="2">
    <source>
        <dbReference type="SAM" id="SignalP"/>
    </source>
</evidence>
<dbReference type="KEGG" id="dci:108252840"/>
<feature type="chain" id="PRO_5010226657" evidence="2">
    <location>
        <begin position="20"/>
        <end position="107"/>
    </location>
</feature>
<keyword evidence="2" id="KW-0732">Signal</keyword>
<accession>A0A1S4EFY8</accession>
<feature type="compositionally biased region" description="Polar residues" evidence="1">
    <location>
        <begin position="31"/>
        <end position="49"/>
    </location>
</feature>
<gene>
    <name evidence="4" type="primary">LOC108252840</name>
</gene>
<feature type="signal peptide" evidence="2">
    <location>
        <begin position="1"/>
        <end position="19"/>
    </location>
</feature>
<dbReference type="PaxDb" id="121845-A0A1S4EFY8"/>